<organism evidence="2 3">
    <name type="scientific">Opitutus terrae (strain DSM 11246 / JCM 15787 / PB90-1)</name>
    <dbReference type="NCBI Taxonomy" id="452637"/>
    <lineage>
        <taxon>Bacteria</taxon>
        <taxon>Pseudomonadati</taxon>
        <taxon>Verrucomicrobiota</taxon>
        <taxon>Opitutia</taxon>
        <taxon>Opitutales</taxon>
        <taxon>Opitutaceae</taxon>
        <taxon>Opitutus</taxon>
    </lineage>
</organism>
<keyword evidence="3" id="KW-1185">Reference proteome</keyword>
<evidence type="ECO:0000256" key="1">
    <source>
        <dbReference type="SAM" id="SignalP"/>
    </source>
</evidence>
<dbReference type="EMBL" id="CP001032">
    <property type="protein sequence ID" value="ACB73366.1"/>
    <property type="molecule type" value="Genomic_DNA"/>
</dbReference>
<protein>
    <recommendedName>
        <fullName evidence="4">DUF560 domain-containing protein</fullName>
    </recommendedName>
</protein>
<evidence type="ECO:0000313" key="2">
    <source>
        <dbReference type="EMBL" id="ACB73366.1"/>
    </source>
</evidence>
<proteinExistence type="predicted"/>
<dbReference type="OrthoDB" id="188088at2"/>
<dbReference type="HOGENOM" id="CLU_936399_0_0_0"/>
<sequence length="297" mass="32984">MVQPGRILPLCALSVLAFAPVAAVPLPVTGRVELSATAAENIARAAAPVDQLDGERLQLALGAGTWREWRNQLLTTAELSATFEHLPDYSHADGGSFGASAGVRRKLGLGPFAPAIDAGAGVFHRDARENRDDGTTSTASLRVSKRLGSAWRLSVTGDWLQHDARGAMFDRRHRRLLAALNWDVTTRWQLTGGMGRLWGEFTANASSPVWHRALDGALGPTVANYYRQLPWDYTYLYGPDWVSYRTHGRSTFRWLEVSPALARNTALALRYEWLTTINQVGIKYRQKNWTLTLLQRF</sequence>
<dbReference type="Proteomes" id="UP000007013">
    <property type="component" value="Chromosome"/>
</dbReference>
<evidence type="ECO:0000313" key="3">
    <source>
        <dbReference type="Proteomes" id="UP000007013"/>
    </source>
</evidence>
<evidence type="ECO:0008006" key="4">
    <source>
        <dbReference type="Google" id="ProtNLM"/>
    </source>
</evidence>
<dbReference type="STRING" id="452637.Oter_0075"/>
<dbReference type="KEGG" id="ote:Oter_0075"/>
<reference evidence="2 3" key="1">
    <citation type="journal article" date="2011" name="J. Bacteriol.">
        <title>Genome sequence of the verrucomicrobium Opitutus terrae PB90-1, an abundant inhabitant of rice paddy soil ecosystems.</title>
        <authorList>
            <person name="van Passel M.W."/>
            <person name="Kant R."/>
            <person name="Palva A."/>
            <person name="Copeland A."/>
            <person name="Lucas S."/>
            <person name="Lapidus A."/>
            <person name="Glavina del Rio T."/>
            <person name="Pitluck S."/>
            <person name="Goltsman E."/>
            <person name="Clum A."/>
            <person name="Sun H."/>
            <person name="Schmutz J."/>
            <person name="Larimer F.W."/>
            <person name="Land M.L."/>
            <person name="Hauser L."/>
            <person name="Kyrpides N."/>
            <person name="Mikhailova N."/>
            <person name="Richardson P.P."/>
            <person name="Janssen P.H."/>
            <person name="de Vos W.M."/>
            <person name="Smidt H."/>
        </authorList>
    </citation>
    <scope>NUCLEOTIDE SEQUENCE [LARGE SCALE GENOMIC DNA]</scope>
    <source>
        <strain evidence="3">DSM 11246 / JCM 15787 / PB90-1</strain>
    </source>
</reference>
<name>B1ZMB3_OPITP</name>
<gene>
    <name evidence="2" type="ordered locus">Oter_0075</name>
</gene>
<keyword evidence="1" id="KW-0732">Signal</keyword>
<feature type="signal peptide" evidence="1">
    <location>
        <begin position="1"/>
        <end position="23"/>
    </location>
</feature>
<dbReference type="AlphaFoldDB" id="B1ZMB3"/>
<dbReference type="RefSeq" id="WP_012372904.1">
    <property type="nucleotide sequence ID" value="NC_010571.1"/>
</dbReference>
<accession>B1ZMB3</accession>
<feature type="chain" id="PRO_5002774319" description="DUF560 domain-containing protein" evidence="1">
    <location>
        <begin position="24"/>
        <end position="297"/>
    </location>
</feature>